<evidence type="ECO:0000259" key="1">
    <source>
        <dbReference type="PROSITE" id="PS51278"/>
    </source>
</evidence>
<evidence type="ECO:0000313" key="2">
    <source>
        <dbReference type="EMBL" id="GAA4395149.1"/>
    </source>
</evidence>
<keyword evidence="3" id="KW-1185">Reference proteome</keyword>
<protein>
    <recommendedName>
        <fullName evidence="1">Glutamine amidotransferase type-2 domain-containing protein</fullName>
    </recommendedName>
</protein>
<dbReference type="SUPFAM" id="SSF56235">
    <property type="entry name" value="N-terminal nucleophile aminohydrolases (Ntn hydrolases)"/>
    <property type="match status" value="1"/>
</dbReference>
<dbReference type="InterPro" id="IPR029055">
    <property type="entry name" value="Ntn_hydrolases_N"/>
</dbReference>
<dbReference type="InterPro" id="IPR017932">
    <property type="entry name" value="GATase_2_dom"/>
</dbReference>
<dbReference type="EMBL" id="BAABFR010000041">
    <property type="protein sequence ID" value="GAA4395149.1"/>
    <property type="molecule type" value="Genomic_DNA"/>
</dbReference>
<dbReference type="CDD" id="cd01908">
    <property type="entry name" value="YafJ"/>
    <property type="match status" value="1"/>
</dbReference>
<dbReference type="Gene3D" id="3.60.20.10">
    <property type="entry name" value="Glutamine Phosphoribosylpyrophosphate, subunit 1, domain 1"/>
    <property type="match status" value="1"/>
</dbReference>
<comment type="caution">
    <text evidence="2">The sequence shown here is derived from an EMBL/GenBank/DDBJ whole genome shotgun (WGS) entry which is preliminary data.</text>
</comment>
<dbReference type="PANTHER" id="PTHR42824">
    <property type="entry name" value="GLUTAMINE AMIDOTRANSFERASE"/>
    <property type="match status" value="1"/>
</dbReference>
<sequence length="275" mass="30057">MCRLFAYVAPDVSAADRELGEAGIESLLSLARLHGDGWGWAGVDRFGDAPDVRKSSRSAAVDPEFRAMLAVPGRAAMVHLRWATMGLPVQPCNAHPFRVGEVAFEHNGSLKPIERIRSMLSPETLASMTGDTDSEMYFALIREQLAAGLTLPEATLRVVRRLRSAFPLSSLNAVLLDRERLVVVHASARSSLAADDLETIAEIDGLPEEHNDDYFAMRWRHEPDGTVLVGSTGVASADWEALPAESVTTVGLDDRTWHTEQLDADHPMPGQQLTH</sequence>
<name>A0ABP8JSR5_9ACTN</name>
<dbReference type="RefSeq" id="WP_344996846.1">
    <property type="nucleotide sequence ID" value="NZ_BAABFR010000041.1"/>
</dbReference>
<dbReference type="Proteomes" id="UP001500635">
    <property type="component" value="Unassembled WGS sequence"/>
</dbReference>
<dbReference type="PANTHER" id="PTHR42824:SF1">
    <property type="entry name" value="GLUTAMINE AMIDOTRANSFERASE YAFJ-RELATED"/>
    <property type="match status" value="1"/>
</dbReference>
<reference evidence="3" key="1">
    <citation type="journal article" date="2019" name="Int. J. Syst. Evol. Microbiol.">
        <title>The Global Catalogue of Microorganisms (GCM) 10K type strain sequencing project: providing services to taxonomists for standard genome sequencing and annotation.</title>
        <authorList>
            <consortium name="The Broad Institute Genomics Platform"/>
            <consortium name="The Broad Institute Genome Sequencing Center for Infectious Disease"/>
            <person name="Wu L."/>
            <person name="Ma J."/>
        </authorList>
    </citation>
    <scope>NUCLEOTIDE SEQUENCE [LARGE SCALE GENOMIC DNA]</scope>
    <source>
        <strain evidence="3">JCM 17688</strain>
    </source>
</reference>
<proteinExistence type="predicted"/>
<feature type="domain" description="Glutamine amidotransferase type-2" evidence="1">
    <location>
        <begin position="2"/>
        <end position="233"/>
    </location>
</feature>
<dbReference type="Pfam" id="PF13522">
    <property type="entry name" value="GATase_6"/>
    <property type="match status" value="1"/>
</dbReference>
<accession>A0ABP8JSR5</accession>
<gene>
    <name evidence="2" type="ORF">GCM10023147_28040</name>
</gene>
<dbReference type="PROSITE" id="PS51278">
    <property type="entry name" value="GATASE_TYPE_2"/>
    <property type="match status" value="1"/>
</dbReference>
<organism evidence="2 3">
    <name type="scientific">Tsukamurella soli</name>
    <dbReference type="NCBI Taxonomy" id="644556"/>
    <lineage>
        <taxon>Bacteria</taxon>
        <taxon>Bacillati</taxon>
        <taxon>Actinomycetota</taxon>
        <taxon>Actinomycetes</taxon>
        <taxon>Mycobacteriales</taxon>
        <taxon>Tsukamurellaceae</taxon>
        <taxon>Tsukamurella</taxon>
    </lineage>
</organism>
<evidence type="ECO:0000313" key="3">
    <source>
        <dbReference type="Proteomes" id="UP001500635"/>
    </source>
</evidence>